<accession>A0A5C1DIE3</accession>
<gene>
    <name evidence="2" type="ORF">FYK34_13025</name>
</gene>
<sequence>MNIPDFNLPPIQLIRPLPQQLSGVQSSGGSDANPQREFADMLHRAAQQHPLHAAPSQASALAAAFALPATLGMRQERPSRQAQARSATRAYASSRPTIGTLLQTEA</sequence>
<evidence type="ECO:0000256" key="1">
    <source>
        <dbReference type="SAM" id="MobiDB-lite"/>
    </source>
</evidence>
<name>A0A5C1DIE3_9NEIS</name>
<dbReference type="KEGG" id="chrm:FYK34_13025"/>
<reference evidence="2 3" key="1">
    <citation type="submission" date="2019-08" db="EMBL/GenBank/DDBJ databases">
        <title>Chromobacterium paludis, a novel bacterium isolated from a Maryland marsh pond.</title>
        <authorList>
            <person name="Blackburn M.B."/>
            <person name="Gundersen-Rindal D.E."/>
        </authorList>
    </citation>
    <scope>NUCLEOTIDE SEQUENCE [LARGE SCALE GENOMIC DNA]</scope>
    <source>
        <strain evidence="3">IIBBL 257-1</strain>
    </source>
</reference>
<dbReference type="AlphaFoldDB" id="A0A5C1DIE3"/>
<keyword evidence="3" id="KW-1185">Reference proteome</keyword>
<feature type="region of interest" description="Disordered" evidence="1">
    <location>
        <begin position="72"/>
        <end position="106"/>
    </location>
</feature>
<evidence type="ECO:0000313" key="3">
    <source>
        <dbReference type="Proteomes" id="UP000322079"/>
    </source>
</evidence>
<organism evidence="2 3">
    <name type="scientific">Chromobacterium paludis</name>
    <dbReference type="NCBI Taxonomy" id="2605945"/>
    <lineage>
        <taxon>Bacteria</taxon>
        <taxon>Pseudomonadati</taxon>
        <taxon>Pseudomonadota</taxon>
        <taxon>Betaproteobacteria</taxon>
        <taxon>Neisseriales</taxon>
        <taxon>Chromobacteriaceae</taxon>
        <taxon>Chromobacterium</taxon>
    </lineage>
</organism>
<protein>
    <submittedName>
        <fullName evidence="2">Uncharacterized protein</fullName>
    </submittedName>
</protein>
<dbReference type="RefSeq" id="WP_149297090.1">
    <property type="nucleotide sequence ID" value="NZ_CP043473.1"/>
</dbReference>
<dbReference type="EMBL" id="CP043473">
    <property type="protein sequence ID" value="QEL56414.1"/>
    <property type="molecule type" value="Genomic_DNA"/>
</dbReference>
<proteinExistence type="predicted"/>
<evidence type="ECO:0000313" key="2">
    <source>
        <dbReference type="EMBL" id="QEL56414.1"/>
    </source>
</evidence>
<dbReference type="Proteomes" id="UP000322079">
    <property type="component" value="Chromosome"/>
</dbReference>
<feature type="compositionally biased region" description="Low complexity" evidence="1">
    <location>
        <begin position="80"/>
        <end position="97"/>
    </location>
</feature>